<dbReference type="Proteomes" id="UP000013750">
    <property type="component" value="Unassembled WGS sequence"/>
</dbReference>
<evidence type="ECO:0000256" key="2">
    <source>
        <dbReference type="ARBA" id="ARBA00022491"/>
    </source>
</evidence>
<dbReference type="EMBL" id="AJDQ01000004">
    <property type="protein sequence ID" value="EOI57762.1"/>
    <property type="molecule type" value="Genomic_DNA"/>
</dbReference>
<dbReference type="SUPFAM" id="SSF100950">
    <property type="entry name" value="NagB/RpiA/CoA transferase-like"/>
    <property type="match status" value="1"/>
</dbReference>
<evidence type="ECO:0000256" key="5">
    <source>
        <dbReference type="ARBA" id="ARBA00024937"/>
    </source>
</evidence>
<evidence type="ECO:0000313" key="7">
    <source>
        <dbReference type="EMBL" id="EOI57762.1"/>
    </source>
</evidence>
<dbReference type="eggNOG" id="COG1349">
    <property type="taxonomic scope" value="Bacteria"/>
</dbReference>
<organism evidence="7 9">
    <name type="scientific">Enterococcus gilvus ATCC BAA-350</name>
    <dbReference type="NCBI Taxonomy" id="1158614"/>
    <lineage>
        <taxon>Bacteria</taxon>
        <taxon>Bacillati</taxon>
        <taxon>Bacillota</taxon>
        <taxon>Bacilli</taxon>
        <taxon>Lactobacillales</taxon>
        <taxon>Enterococcaceae</taxon>
        <taxon>Enterococcus</taxon>
    </lineage>
</organism>
<dbReference type="SUPFAM" id="SSF46785">
    <property type="entry name" value="Winged helix' DNA-binding domain"/>
    <property type="match status" value="1"/>
</dbReference>
<dbReference type="RefSeq" id="WP_010779186.1">
    <property type="nucleotide sequence ID" value="NZ_ASWH01000002.1"/>
</dbReference>
<comment type="caution">
    <text evidence="7">The sequence shown here is derived from an EMBL/GenBank/DDBJ whole genome shotgun (WGS) entry which is preliminary data.</text>
</comment>
<dbReference type="AlphaFoldDB" id="R2Y5T7"/>
<dbReference type="PANTHER" id="PTHR30363">
    <property type="entry name" value="HTH-TYPE TRANSCRIPTIONAL REGULATOR SRLR-RELATED"/>
    <property type="match status" value="1"/>
</dbReference>
<dbReference type="Gene3D" id="3.40.50.1360">
    <property type="match status" value="1"/>
</dbReference>
<feature type="domain" description="HTH deoR-type" evidence="6">
    <location>
        <begin position="3"/>
        <end position="58"/>
    </location>
</feature>
<dbReference type="InterPro" id="IPR001034">
    <property type="entry name" value="DeoR_HTH"/>
</dbReference>
<sequence>MLKTERQQSILAMCDRYGTITVKFIQEVLAVSDMTIRRDLEELSQKKQLLRIHGGAQRINSLEEDRLSSIETNELSHNEKKKLHTEEKEYIAKHAAAYINKEDDTIFLGSGTTIELMTQYIEPSSLRIVTNSLPVFNLLSEANRFELYLIGGLYREKTGAFVGSIANEAVQKIGIKKAFVGVNGLKGTEVSNFSIEEGTLQKIVLDNATVKCLVSDANKFDRSDFYNFYDLRKIDALFTDATLSAELKSYYQQYTEIIQ</sequence>
<name>R2Y5T7_9ENTE</name>
<dbReference type="OrthoDB" id="9798651at2"/>
<dbReference type="PATRIC" id="fig|1158614.3.peg.764"/>
<evidence type="ECO:0000313" key="9">
    <source>
        <dbReference type="Proteomes" id="UP000013750"/>
    </source>
</evidence>
<evidence type="ECO:0000259" key="6">
    <source>
        <dbReference type="PROSITE" id="PS51000"/>
    </source>
</evidence>
<dbReference type="InterPro" id="IPR037171">
    <property type="entry name" value="NagB/RpiA_transferase-like"/>
</dbReference>
<dbReference type="Pfam" id="PF00455">
    <property type="entry name" value="DeoRC"/>
    <property type="match status" value="1"/>
</dbReference>
<dbReference type="InterPro" id="IPR014036">
    <property type="entry name" value="DeoR-like_C"/>
</dbReference>
<evidence type="ECO:0000313" key="8">
    <source>
        <dbReference type="EMBL" id="EOW79484.1"/>
    </source>
</evidence>
<gene>
    <name evidence="8" type="ORF">I592_03624</name>
    <name evidence="7" type="ORF">UKC_00737</name>
</gene>
<dbReference type="PRINTS" id="PR00037">
    <property type="entry name" value="HTHLACR"/>
</dbReference>
<accession>R2Y5T7</accession>
<dbReference type="Pfam" id="PF08220">
    <property type="entry name" value="HTH_DeoR"/>
    <property type="match status" value="1"/>
</dbReference>
<dbReference type="GO" id="GO:0003700">
    <property type="term" value="F:DNA-binding transcription factor activity"/>
    <property type="evidence" value="ECO:0007669"/>
    <property type="project" value="InterPro"/>
</dbReference>
<dbReference type="PROSITE" id="PS51000">
    <property type="entry name" value="HTH_DEOR_2"/>
    <property type="match status" value="1"/>
</dbReference>
<keyword evidence="4" id="KW-0804">Transcription</keyword>
<dbReference type="PANTHER" id="PTHR30363:SF4">
    <property type="entry name" value="GLYCEROL-3-PHOSPHATE REGULON REPRESSOR"/>
    <property type="match status" value="1"/>
</dbReference>
<dbReference type="InterPro" id="IPR036390">
    <property type="entry name" value="WH_DNA-bd_sf"/>
</dbReference>
<protein>
    <recommendedName>
        <fullName evidence="1">Lactose phosphotransferase system repressor</fullName>
    </recommendedName>
</protein>
<dbReference type="InterPro" id="IPR050313">
    <property type="entry name" value="Carb_Metab_HTH_regulators"/>
</dbReference>
<dbReference type="SMART" id="SM00420">
    <property type="entry name" value="HTH_DEOR"/>
    <property type="match status" value="1"/>
</dbReference>
<keyword evidence="3" id="KW-0805">Transcription regulation</keyword>
<evidence type="ECO:0000256" key="4">
    <source>
        <dbReference type="ARBA" id="ARBA00023163"/>
    </source>
</evidence>
<dbReference type="EMBL" id="ASWH01000002">
    <property type="protein sequence ID" value="EOW79484.1"/>
    <property type="molecule type" value="Genomic_DNA"/>
</dbReference>
<proteinExistence type="predicted"/>
<evidence type="ECO:0000256" key="1">
    <source>
        <dbReference type="ARBA" id="ARBA00021390"/>
    </source>
</evidence>
<dbReference type="SMART" id="SM01134">
    <property type="entry name" value="DeoRC"/>
    <property type="match status" value="1"/>
</dbReference>
<keyword evidence="2" id="KW-0678">Repressor</keyword>
<evidence type="ECO:0000256" key="3">
    <source>
        <dbReference type="ARBA" id="ARBA00023015"/>
    </source>
</evidence>
<dbReference type="HOGENOM" id="CLU_060699_1_0_9"/>
<comment type="function">
    <text evidence="5">Repressor of the lactose catabolism operon. Galactose-6-phosphate is the inducer.</text>
</comment>
<keyword evidence="10" id="KW-1185">Reference proteome</keyword>
<reference evidence="7 9" key="1">
    <citation type="submission" date="2013-02" db="EMBL/GenBank/DDBJ databases">
        <title>The Genome Sequence of Enterococcus gilvus ATCC BAA-350.</title>
        <authorList>
            <consortium name="The Broad Institute Genome Sequencing Platform"/>
            <consortium name="The Broad Institute Genome Sequencing Center for Infectious Disease"/>
            <person name="Earl A.M."/>
            <person name="Gilmore M.S."/>
            <person name="Lebreton F."/>
            <person name="Walker B."/>
            <person name="Young S.K."/>
            <person name="Zeng Q."/>
            <person name="Gargeya S."/>
            <person name="Fitzgerald M."/>
            <person name="Haas B."/>
            <person name="Abouelleil A."/>
            <person name="Alvarado L."/>
            <person name="Arachchi H.M."/>
            <person name="Berlin A.M."/>
            <person name="Chapman S.B."/>
            <person name="Dewar J."/>
            <person name="Goldberg J."/>
            <person name="Griggs A."/>
            <person name="Gujja S."/>
            <person name="Hansen M."/>
            <person name="Howarth C."/>
            <person name="Imamovic A."/>
            <person name="Larimer J."/>
            <person name="McCowan C."/>
            <person name="Murphy C."/>
            <person name="Neiman D."/>
            <person name="Pearson M."/>
            <person name="Priest M."/>
            <person name="Roberts A."/>
            <person name="Saif S."/>
            <person name="Shea T."/>
            <person name="Sisk P."/>
            <person name="Sykes S."/>
            <person name="Wortman J."/>
            <person name="Nusbaum C."/>
            <person name="Birren B."/>
        </authorList>
    </citation>
    <scope>NUCLEOTIDE SEQUENCE [LARGE SCALE GENOMIC DNA]</scope>
    <source>
        <strain evidence="7 9">ATCC BAA-350</strain>
    </source>
</reference>
<dbReference type="Proteomes" id="UP000014160">
    <property type="component" value="Unassembled WGS sequence"/>
</dbReference>
<evidence type="ECO:0000313" key="10">
    <source>
        <dbReference type="Proteomes" id="UP000014160"/>
    </source>
</evidence>
<reference evidence="8 10" key="2">
    <citation type="submission" date="2013-03" db="EMBL/GenBank/DDBJ databases">
        <title>The Genome Sequence of Enterococcus gilvus ATCC BAA-350 (PacBio/Illumina hybrid assembly).</title>
        <authorList>
            <consortium name="The Broad Institute Genomics Platform"/>
            <consortium name="The Broad Institute Genome Sequencing Center for Infectious Disease"/>
            <person name="Earl A."/>
            <person name="Russ C."/>
            <person name="Gilmore M."/>
            <person name="Surin D."/>
            <person name="Walker B."/>
            <person name="Young S."/>
            <person name="Zeng Q."/>
            <person name="Gargeya S."/>
            <person name="Fitzgerald M."/>
            <person name="Haas B."/>
            <person name="Abouelleil A."/>
            <person name="Allen A.W."/>
            <person name="Alvarado L."/>
            <person name="Arachchi H.M."/>
            <person name="Berlin A.M."/>
            <person name="Chapman S.B."/>
            <person name="Gainer-Dewar J."/>
            <person name="Goldberg J."/>
            <person name="Griggs A."/>
            <person name="Gujja S."/>
            <person name="Hansen M."/>
            <person name="Howarth C."/>
            <person name="Imamovic A."/>
            <person name="Ireland A."/>
            <person name="Larimer J."/>
            <person name="McCowan C."/>
            <person name="Murphy C."/>
            <person name="Pearson M."/>
            <person name="Poon T.W."/>
            <person name="Priest M."/>
            <person name="Roberts A."/>
            <person name="Saif S."/>
            <person name="Shea T."/>
            <person name="Sisk P."/>
            <person name="Sykes S."/>
            <person name="Wortman J."/>
            <person name="Nusbaum C."/>
            <person name="Birren B."/>
        </authorList>
    </citation>
    <scope>NUCLEOTIDE SEQUENCE [LARGE SCALE GENOMIC DNA]</scope>
    <source>
        <strain evidence="8 10">ATCC BAA-350</strain>
    </source>
</reference>